<reference evidence="1 2" key="1">
    <citation type="submission" date="2018-06" db="EMBL/GenBank/DDBJ databases">
        <title>Genomic Encyclopedia of Archaeal and Bacterial Type Strains, Phase II (KMG-II): from individual species to whole genera.</title>
        <authorList>
            <person name="Goeker M."/>
        </authorList>
    </citation>
    <scope>NUCLEOTIDE SEQUENCE [LARGE SCALE GENOMIC DNA]</scope>
    <source>
        <strain evidence="1 2">T4</strain>
    </source>
</reference>
<comment type="caution">
    <text evidence="1">The sequence shown here is derived from an EMBL/GenBank/DDBJ whole genome shotgun (WGS) entry which is preliminary data.</text>
</comment>
<evidence type="ECO:0000313" key="2">
    <source>
        <dbReference type="Proteomes" id="UP000248917"/>
    </source>
</evidence>
<sequence length="1403" mass="157887">MEPNRLLTLMALPQEFDGVNLKINIVVIPRNANPEENWNVTLQGPGISVPGFSNFHPEFALAVVQGTAEFPIDAPGNPAFTPISVPVSVEPAPHKGFLIKQVAESFGMTIGDDMDVMPDPRPVPKTIKKYLPESYRQSFNFSQPRHPNAVTDDSYECAIRNQKSPANLPPKGKLSWGKVFAHILRQPLLAKACGMIYSVSVKVDEKWFEKGGYLYVNIVNDPFATAQSKSLESNLSSTHGPLIKRYAARIPALKKGKVRSVFSAISFPVLYKKPSQPQVEIPDAPWDELFLEARAYDDGFAKVVHANQPISGNMLAEKPDGFAPQSETGIRLGWDDEQILIWYIRQLTDYPQGSGKRIDAPLCVTGYHIDVREPGKIWESLNAVKLNKEHPLVSRLSDTQTELPYQVYPNKITGPDDANFWMPMYYASWIGKNLVTEDKDAIAIYKTDQSYSENALDTTQFTPPKQGVKTNSTLEPAQLDTDLRYGGTYEFRIRLSDISGGGPAVTFDPVNESPNPNTTVSFRRFVNPGLLSVKKPDHLLKQQAQVFNATNELEEEFESNPVLTIQRPMLEYPAVLFTKKYPNAVDQLKSLVFPDRNLKPGLPDPDVKKVYVRVEAKSLRMDNALSQNGKDGYITLYQTSRNFDSDFFKALEIPVQFIDVPVLNLGNEANPFLMDNLKSSDLDQMPQVILPTGRQIRVTLRAVADVDSDPEEYWGVIDTDPEKDSRFGKITQLSFYHPPFQESQPFLESFGRIPELQGIFLKPDQVPTTKKNPISMLIQRVSEINESNAVKRLADAIGCESKGMTILAPKGQRIVFGCSARIRHSLAPDGSSITFSSNSELQNHWIGALSYQLTRDWAWDCLENDSFEIRKTHKFRTDSFQEWRKDVLVGEIEMKHTVSFEAIQDDRYGQVNRGYTRLVFLDALEPKNELLKNGQPRFPDEIWANYTVVPKFKPKHSGVNATETPWLALPTVLPPAQVPKIKSVGIAFSPYQRSEDYSSTEVRRRHLWVEFEEPLENPDDMYFCRVLANAPDQLISNNAFDQFIAPEESPINLDSELTRIITPGQSNDLAGLGAMQQMIPSTDSDRHFILPLPPGMHGESPELFGFFTYEFRVGHGHFVDREQVDKQINWGNFNPILQLSQANQGPKGNLWSTAQGRFGRPIRVTGVQHPAPTLLCTLNRNSEEMYVTAPFAKAVFNGKNVTSKPPRTSLWAVLYAQVYQADGLDFRNILLGEKEMKIGVMIKTKEKEEDKFKSLVQQSYFPNKTPTVVSSSVSLNIEKMKMGNLIAKIKDQHPVGTAKFTSEEIAQRLRVFGLPEDSPLSVLVVEVFGNITNIFDHIDVMGLLQQSVRNDFDQMKERAARSVPPERNTADEIRPLSRGLGHFRILRTSPLTKVPFVCCPTCE</sequence>
<dbReference type="RefSeq" id="WP_111393602.1">
    <property type="nucleotide sequence ID" value="NZ_QKTX01000010.1"/>
</dbReference>
<proteinExistence type="predicted"/>
<gene>
    <name evidence="1" type="ORF">CLV31_110147</name>
</gene>
<dbReference type="OrthoDB" id="9148571at2"/>
<dbReference type="Proteomes" id="UP000248917">
    <property type="component" value="Unassembled WGS sequence"/>
</dbReference>
<organism evidence="1 2">
    <name type="scientific">Algoriphagus aquaeductus</name>
    <dbReference type="NCBI Taxonomy" id="475299"/>
    <lineage>
        <taxon>Bacteria</taxon>
        <taxon>Pseudomonadati</taxon>
        <taxon>Bacteroidota</taxon>
        <taxon>Cytophagia</taxon>
        <taxon>Cytophagales</taxon>
        <taxon>Cyclobacteriaceae</taxon>
        <taxon>Algoriphagus</taxon>
    </lineage>
</organism>
<protein>
    <submittedName>
        <fullName evidence="1">Uncharacterized protein</fullName>
    </submittedName>
</protein>
<evidence type="ECO:0000313" key="1">
    <source>
        <dbReference type="EMBL" id="PZV81614.1"/>
    </source>
</evidence>
<keyword evidence="2" id="KW-1185">Reference proteome</keyword>
<name>A0A326RNY5_9BACT</name>
<accession>A0A326RNY5</accession>
<dbReference type="EMBL" id="QKTX01000010">
    <property type="protein sequence ID" value="PZV81614.1"/>
    <property type="molecule type" value="Genomic_DNA"/>
</dbReference>